<reference evidence="2" key="1">
    <citation type="submission" date="2019-08" db="EMBL/GenBank/DDBJ databases">
        <authorList>
            <person name="Kucharzyk K."/>
            <person name="Murdoch R.W."/>
            <person name="Higgins S."/>
            <person name="Loffler F."/>
        </authorList>
    </citation>
    <scope>NUCLEOTIDE SEQUENCE</scope>
</reference>
<gene>
    <name evidence="2" type="ORF">SDC9_45602</name>
</gene>
<keyword evidence="1" id="KW-1133">Transmembrane helix</keyword>
<dbReference type="AlphaFoldDB" id="A0A644W6G1"/>
<feature type="transmembrane region" description="Helical" evidence="1">
    <location>
        <begin position="60"/>
        <end position="78"/>
    </location>
</feature>
<name>A0A644W6G1_9ZZZZ</name>
<accession>A0A644W6G1</accession>
<evidence type="ECO:0000313" key="2">
    <source>
        <dbReference type="EMBL" id="MPL99384.1"/>
    </source>
</evidence>
<comment type="caution">
    <text evidence="2">The sequence shown here is derived from an EMBL/GenBank/DDBJ whole genome shotgun (WGS) entry which is preliminary data.</text>
</comment>
<proteinExistence type="predicted"/>
<feature type="transmembrane region" description="Helical" evidence="1">
    <location>
        <begin position="90"/>
        <end position="112"/>
    </location>
</feature>
<keyword evidence="1" id="KW-0812">Transmembrane</keyword>
<dbReference type="EMBL" id="VSSQ01000663">
    <property type="protein sequence ID" value="MPL99384.1"/>
    <property type="molecule type" value="Genomic_DNA"/>
</dbReference>
<keyword evidence="1" id="KW-0472">Membrane</keyword>
<organism evidence="2">
    <name type="scientific">bioreactor metagenome</name>
    <dbReference type="NCBI Taxonomy" id="1076179"/>
    <lineage>
        <taxon>unclassified sequences</taxon>
        <taxon>metagenomes</taxon>
        <taxon>ecological metagenomes</taxon>
    </lineage>
</organism>
<evidence type="ECO:0000256" key="1">
    <source>
        <dbReference type="SAM" id="Phobius"/>
    </source>
</evidence>
<protein>
    <submittedName>
        <fullName evidence="2">Uncharacterized protein</fullName>
    </submittedName>
</protein>
<sequence length="156" mass="17703">MKPIIFLENETILKEFQNGRDYFLITSKRVRYKRSLWGSKHGVSIMLNEVCSISVQFKQYIQLIILAVLLVLLSLYLTPEQVSTQPMGPAGHSTGYSFFLMIALLLVVLFFITRRKVLIISSPADRIVVGVKRLKTEQVSELVDKIEQAKDSLGKG</sequence>